<comment type="caution">
    <text evidence="3">The sequence shown here is derived from an EMBL/GenBank/DDBJ whole genome shotgun (WGS) entry which is preliminary data.</text>
</comment>
<dbReference type="SUPFAM" id="SSF53850">
    <property type="entry name" value="Periplasmic binding protein-like II"/>
    <property type="match status" value="1"/>
</dbReference>
<keyword evidence="4" id="KW-1185">Reference proteome</keyword>
<name>A0A317FL53_9PROT</name>
<evidence type="ECO:0000313" key="4">
    <source>
        <dbReference type="Proteomes" id="UP000245765"/>
    </source>
</evidence>
<feature type="signal peptide" evidence="2">
    <location>
        <begin position="1"/>
        <end position="23"/>
    </location>
</feature>
<dbReference type="OrthoDB" id="7374750at2"/>
<dbReference type="RefSeq" id="WP_109869468.1">
    <property type="nucleotide sequence ID" value="NZ_QGNA01000001.1"/>
</dbReference>
<protein>
    <submittedName>
        <fullName evidence="3">Tripartite tricarboxylate transporter substrate binding protein</fullName>
    </submittedName>
</protein>
<proteinExistence type="inferred from homology"/>
<dbReference type="PANTHER" id="PTHR42928">
    <property type="entry name" value="TRICARBOXYLATE-BINDING PROTEIN"/>
    <property type="match status" value="1"/>
</dbReference>
<dbReference type="AlphaFoldDB" id="A0A317FL53"/>
<dbReference type="InterPro" id="IPR042100">
    <property type="entry name" value="Bug_dom1"/>
</dbReference>
<feature type="chain" id="PRO_5016273773" evidence="2">
    <location>
        <begin position="24"/>
        <end position="323"/>
    </location>
</feature>
<dbReference type="Proteomes" id="UP000245765">
    <property type="component" value="Unassembled WGS sequence"/>
</dbReference>
<dbReference type="PIRSF" id="PIRSF017082">
    <property type="entry name" value="YflP"/>
    <property type="match status" value="1"/>
</dbReference>
<evidence type="ECO:0000256" key="2">
    <source>
        <dbReference type="SAM" id="SignalP"/>
    </source>
</evidence>
<organism evidence="3 4">
    <name type="scientific">Falsiroseomonas bella</name>
    <dbReference type="NCBI Taxonomy" id="2184016"/>
    <lineage>
        <taxon>Bacteria</taxon>
        <taxon>Pseudomonadati</taxon>
        <taxon>Pseudomonadota</taxon>
        <taxon>Alphaproteobacteria</taxon>
        <taxon>Acetobacterales</taxon>
        <taxon>Roseomonadaceae</taxon>
        <taxon>Falsiroseomonas</taxon>
    </lineage>
</organism>
<dbReference type="Gene3D" id="3.40.190.10">
    <property type="entry name" value="Periplasmic binding protein-like II"/>
    <property type="match status" value="1"/>
</dbReference>
<dbReference type="InterPro" id="IPR005064">
    <property type="entry name" value="BUG"/>
</dbReference>
<keyword evidence="2" id="KW-0732">Signal</keyword>
<sequence>MKRRTLLAASAALALPRMAAAQAWPTRPVRIVEPGAPGGGNDTTIRLFAPHLDRAFGQSFVVENRPGAGGRVGVENVFRSAPDGYTLLIGNAGSNGINAAIYRDLPYNLETDFTPISLLVTGPNALVVNPRIFPVNTVAELIAAIKAKPPNHYNYGSGGVGSSAHLSAELFKQMAGVEMEHIPYRGAAQFGQAVITGDAPFLIANLVNIYPFVARGEVKLLAVTSMERWPDLPDVPTLNESGLPGFETIAWNALFGPKGLPQPIVDRLVPELQRIGRLPEVVDRVKLIGGQVVTSTPDVLAARVRSDIAKWRELAQRANIKVE</sequence>
<reference evidence="4" key="1">
    <citation type="submission" date="2018-05" db="EMBL/GenBank/DDBJ databases">
        <authorList>
            <person name="Du Z."/>
            <person name="Wang X."/>
        </authorList>
    </citation>
    <scope>NUCLEOTIDE SEQUENCE [LARGE SCALE GENOMIC DNA]</scope>
    <source>
        <strain evidence="4">CQN31</strain>
    </source>
</reference>
<dbReference type="PANTHER" id="PTHR42928:SF5">
    <property type="entry name" value="BLR1237 PROTEIN"/>
    <property type="match status" value="1"/>
</dbReference>
<dbReference type="CDD" id="cd13578">
    <property type="entry name" value="PBP2_Bug27"/>
    <property type="match status" value="1"/>
</dbReference>
<evidence type="ECO:0000256" key="1">
    <source>
        <dbReference type="ARBA" id="ARBA00006987"/>
    </source>
</evidence>
<dbReference type="EMBL" id="QGNA01000001">
    <property type="protein sequence ID" value="PWS38847.1"/>
    <property type="molecule type" value="Genomic_DNA"/>
</dbReference>
<evidence type="ECO:0000313" key="3">
    <source>
        <dbReference type="EMBL" id="PWS38847.1"/>
    </source>
</evidence>
<dbReference type="Gene3D" id="3.40.190.150">
    <property type="entry name" value="Bordetella uptake gene, domain 1"/>
    <property type="match status" value="1"/>
</dbReference>
<dbReference type="Pfam" id="PF03401">
    <property type="entry name" value="TctC"/>
    <property type="match status" value="1"/>
</dbReference>
<accession>A0A317FL53</accession>
<gene>
    <name evidence="3" type="ORF">DFH01_06245</name>
</gene>
<comment type="similarity">
    <text evidence="1">Belongs to the UPF0065 (bug) family.</text>
</comment>